<dbReference type="Gene3D" id="3.30.420.10">
    <property type="entry name" value="Ribonuclease H-like superfamily/Ribonuclease H"/>
    <property type="match status" value="1"/>
</dbReference>
<dbReference type="PROSITE" id="PS50879">
    <property type="entry name" value="RNASE_H_1"/>
    <property type="match status" value="1"/>
</dbReference>
<keyword evidence="4" id="KW-1185">Reference proteome</keyword>
<proteinExistence type="predicted"/>
<evidence type="ECO:0000313" key="4">
    <source>
        <dbReference type="Proteomes" id="UP001497516"/>
    </source>
</evidence>
<dbReference type="SUPFAM" id="SSF53098">
    <property type="entry name" value="Ribonuclease H-like"/>
    <property type="match status" value="1"/>
</dbReference>
<gene>
    <name evidence="3" type="ORF">LTRI10_LOCUS2162</name>
</gene>
<evidence type="ECO:0000259" key="1">
    <source>
        <dbReference type="PROSITE" id="PS50878"/>
    </source>
</evidence>
<evidence type="ECO:0000259" key="2">
    <source>
        <dbReference type="PROSITE" id="PS50879"/>
    </source>
</evidence>
<dbReference type="Pfam" id="PF13966">
    <property type="entry name" value="zf-RVT"/>
    <property type="match status" value="1"/>
</dbReference>
<dbReference type="Pfam" id="PF13456">
    <property type="entry name" value="RVT_3"/>
    <property type="match status" value="1"/>
</dbReference>
<dbReference type="CDD" id="cd06222">
    <property type="entry name" value="RNase_H_like"/>
    <property type="match status" value="1"/>
</dbReference>
<dbReference type="InterPro" id="IPR002156">
    <property type="entry name" value="RNaseH_domain"/>
</dbReference>
<dbReference type="PROSITE" id="PS50878">
    <property type="entry name" value="RT_POL"/>
    <property type="match status" value="1"/>
</dbReference>
<dbReference type="GO" id="GO:0003676">
    <property type="term" value="F:nucleic acid binding"/>
    <property type="evidence" value="ECO:0007669"/>
    <property type="project" value="InterPro"/>
</dbReference>
<dbReference type="PANTHER" id="PTHR33116">
    <property type="entry name" value="REVERSE TRANSCRIPTASE ZINC-BINDING DOMAIN-CONTAINING PROTEIN-RELATED-RELATED"/>
    <property type="match status" value="1"/>
</dbReference>
<evidence type="ECO:0000313" key="3">
    <source>
        <dbReference type="EMBL" id="CAL1354339.1"/>
    </source>
</evidence>
<protein>
    <submittedName>
        <fullName evidence="3">Uncharacterized protein</fullName>
    </submittedName>
</protein>
<sequence>MGLKKGRKGQMALKIDLTKAYDRLIWNFVKEVITEIGLPMKLIDAIMACITSPTMQVLWNGQNIEEFKPSRGLRQGFPLSPYLFTLCLEKLSHLIRESIDQGKWKPIRLNPGGPQSSHIFFADDLILFAQASADQVAVVMKCLDTFCQASGQLISGEKSVVFFSKNTNRTISSSTASILGMPPTQDLGRYLGVPVLHGRVTKDTYGYILDRINSKLSGWKAKNLTLGGRVTLAISVLCSLPIYAMQTTLLPISICDEIDKRIRGFIWGSTTEARKIHLVHWEGICRKKEDGGLGLRKAHELNLAYLTKLNWRFLKNPEELWVQVLQSKYFKMREDSLRSKASTRQSNLWRGMQRAWPVMTAGMEMAIKDGKSMSFFTDRWLGNGECLADHVLPHSDELEEDQCVASFVQSSGDWDLERMRNFLPEEMVLRIAGVQPPRPDAGEDLPIWAPESDGRFRIRTAYDIATSYVANPQQGNWKTVWKWQGPAKIRYFLWLATRSRLLTNSERQRRHLSNSDKCSNCEDEVESVVHVIRDCKLARQVWCDTIEPGKQPAFFAAECNEWLEDNLSKPEFSLRFGATYWALWNARNERVFKGKATTKDGFMRRINEWLVVIKTAMEKDQALHHTPAPSRQTAEIAWTPPPRQWIAINCDGSVLQNSGGASTGGLLRDHGGRCLGAFACNLGICSITTAELRGAVMGLQAAWDDGYRKVQLQLDSQVAVHLLQDKNYRDHAQAGVLSKAQELLSKQWDVDIIHIYREGNKCADFLANLGHTLDIELHCVPIDPRCLSHLIVYDGQGLSEPRNILIN</sequence>
<dbReference type="SUPFAM" id="SSF56672">
    <property type="entry name" value="DNA/RNA polymerases"/>
    <property type="match status" value="1"/>
</dbReference>
<dbReference type="InterPro" id="IPR036397">
    <property type="entry name" value="RNaseH_sf"/>
</dbReference>
<feature type="domain" description="Reverse transcriptase" evidence="1">
    <location>
        <begin position="1"/>
        <end position="195"/>
    </location>
</feature>
<feature type="domain" description="RNase H type-1" evidence="2">
    <location>
        <begin position="642"/>
        <end position="772"/>
    </location>
</feature>
<dbReference type="GO" id="GO:0004523">
    <property type="term" value="F:RNA-DNA hybrid ribonuclease activity"/>
    <property type="evidence" value="ECO:0007669"/>
    <property type="project" value="InterPro"/>
</dbReference>
<dbReference type="InterPro" id="IPR044730">
    <property type="entry name" value="RNase_H-like_dom_plant"/>
</dbReference>
<dbReference type="InterPro" id="IPR012337">
    <property type="entry name" value="RNaseH-like_sf"/>
</dbReference>
<dbReference type="InterPro" id="IPR026960">
    <property type="entry name" value="RVT-Znf"/>
</dbReference>
<organism evidence="3 4">
    <name type="scientific">Linum trigynum</name>
    <dbReference type="NCBI Taxonomy" id="586398"/>
    <lineage>
        <taxon>Eukaryota</taxon>
        <taxon>Viridiplantae</taxon>
        <taxon>Streptophyta</taxon>
        <taxon>Embryophyta</taxon>
        <taxon>Tracheophyta</taxon>
        <taxon>Spermatophyta</taxon>
        <taxon>Magnoliopsida</taxon>
        <taxon>eudicotyledons</taxon>
        <taxon>Gunneridae</taxon>
        <taxon>Pentapetalae</taxon>
        <taxon>rosids</taxon>
        <taxon>fabids</taxon>
        <taxon>Malpighiales</taxon>
        <taxon>Linaceae</taxon>
        <taxon>Linum</taxon>
    </lineage>
</organism>
<dbReference type="EMBL" id="OZ034813">
    <property type="protein sequence ID" value="CAL1354339.1"/>
    <property type="molecule type" value="Genomic_DNA"/>
</dbReference>
<accession>A0AAV2CCW3</accession>
<dbReference type="PANTHER" id="PTHR33116:SF70">
    <property type="entry name" value="NON-LTR RETROELEMENT REVERSE TRANSCRIPTASE-LIKE PROTEIN"/>
    <property type="match status" value="1"/>
</dbReference>
<name>A0AAV2CCW3_9ROSI</name>
<dbReference type="AlphaFoldDB" id="A0AAV2CCW3"/>
<dbReference type="Proteomes" id="UP001497516">
    <property type="component" value="Chromosome 1"/>
</dbReference>
<dbReference type="Pfam" id="PF00078">
    <property type="entry name" value="RVT_1"/>
    <property type="match status" value="1"/>
</dbReference>
<dbReference type="InterPro" id="IPR000477">
    <property type="entry name" value="RT_dom"/>
</dbReference>
<dbReference type="InterPro" id="IPR043502">
    <property type="entry name" value="DNA/RNA_pol_sf"/>
</dbReference>
<reference evidence="3 4" key="1">
    <citation type="submission" date="2024-04" db="EMBL/GenBank/DDBJ databases">
        <authorList>
            <person name="Fracassetti M."/>
        </authorList>
    </citation>
    <scope>NUCLEOTIDE SEQUENCE [LARGE SCALE GENOMIC DNA]</scope>
</reference>